<dbReference type="OrthoDB" id="29274at2157"/>
<dbReference type="EMBL" id="CP002590">
    <property type="protein sequence ID" value="AEA13022.1"/>
    <property type="molecule type" value="Genomic_DNA"/>
</dbReference>
<evidence type="ECO:0000313" key="4">
    <source>
        <dbReference type="Proteomes" id="UP000008138"/>
    </source>
</evidence>
<organism evidence="3 4">
    <name type="scientific">Thermoproteus uzoniensis (strain 768-20)</name>
    <dbReference type="NCBI Taxonomy" id="999630"/>
    <lineage>
        <taxon>Archaea</taxon>
        <taxon>Thermoproteota</taxon>
        <taxon>Thermoprotei</taxon>
        <taxon>Thermoproteales</taxon>
        <taxon>Thermoproteaceae</taxon>
        <taxon>Thermoproteus</taxon>
    </lineage>
</organism>
<sequence>MLMPLLALTAVAALLGLAMRRVRDRALAVLGVVGFFLIAIPALFVSGDVVERIVAAVFAYAPYWEYIVPVVAFALPLLPPAKTSHRKPRGAARAEKTEYW</sequence>
<dbReference type="RefSeq" id="WP_013680357.1">
    <property type="nucleotide sequence ID" value="NC_015315.1"/>
</dbReference>
<feature type="transmembrane region" description="Helical" evidence="2">
    <location>
        <begin position="30"/>
        <end position="50"/>
    </location>
</feature>
<name>F2L295_THEU7</name>
<keyword evidence="2" id="KW-1133">Transmembrane helix</keyword>
<evidence type="ECO:0000256" key="2">
    <source>
        <dbReference type="SAM" id="Phobius"/>
    </source>
</evidence>
<dbReference type="KEGG" id="tuz:TUZN_1554"/>
<dbReference type="GeneID" id="10361075"/>
<reference evidence="3 4" key="1">
    <citation type="journal article" date="2011" name="J. Bacteriol.">
        <title>Complete genome sequence of the thermoacidophilic crenarchaeon Thermoproteus uzoniensis 768-20.</title>
        <authorList>
            <person name="Mardanov A.V."/>
            <person name="Gumerov V.M."/>
            <person name="Beletsky A.V."/>
            <person name="Prokofeva M.I."/>
            <person name="Bonch-Osmolovskaya E.A."/>
            <person name="Ravin N.V."/>
            <person name="Skryabin K.G."/>
        </authorList>
    </citation>
    <scope>NUCLEOTIDE SEQUENCE [LARGE SCALE GENOMIC DNA]</scope>
    <source>
        <strain evidence="3 4">768-20</strain>
    </source>
</reference>
<keyword evidence="2" id="KW-0472">Membrane</keyword>
<keyword evidence="2" id="KW-0812">Transmembrane</keyword>
<evidence type="ECO:0000313" key="3">
    <source>
        <dbReference type="EMBL" id="AEA13022.1"/>
    </source>
</evidence>
<keyword evidence="4" id="KW-1185">Reference proteome</keyword>
<protein>
    <submittedName>
        <fullName evidence="3">Uncharacterized protein</fullName>
    </submittedName>
</protein>
<evidence type="ECO:0000256" key="1">
    <source>
        <dbReference type="SAM" id="MobiDB-lite"/>
    </source>
</evidence>
<dbReference type="eggNOG" id="arCOG05694">
    <property type="taxonomic scope" value="Archaea"/>
</dbReference>
<gene>
    <name evidence="3" type="ordered locus">TUZN_1554</name>
</gene>
<dbReference type="AlphaFoldDB" id="F2L295"/>
<feature type="region of interest" description="Disordered" evidence="1">
    <location>
        <begin position="81"/>
        <end position="100"/>
    </location>
</feature>
<feature type="transmembrane region" description="Helical" evidence="2">
    <location>
        <begin position="57"/>
        <end position="78"/>
    </location>
</feature>
<proteinExistence type="predicted"/>
<dbReference type="HOGENOM" id="CLU_2340300_0_0_2"/>
<dbReference type="Proteomes" id="UP000008138">
    <property type="component" value="Chromosome"/>
</dbReference>
<reference key="2">
    <citation type="submission" date="2011-03" db="EMBL/GenBank/DDBJ databases">
        <title>Complete genome sequence of the thermoacidophilic crenarchaeon Thermoproteus uzoniensis 768-20.</title>
        <authorList>
            <person name="Mardanov A.V."/>
            <person name="Gumerov V.M."/>
            <person name="Beletsky A.V."/>
            <person name="Prokofeva M.I."/>
            <person name="Bonch-Osmolovskaya E.A."/>
            <person name="Ravin N.V."/>
            <person name="Skryabin K.G."/>
        </authorList>
    </citation>
    <scope>NUCLEOTIDE SEQUENCE</scope>
    <source>
        <strain>768-20</strain>
    </source>
</reference>
<accession>F2L295</accession>